<gene>
    <name evidence="2" type="ORF">Fmac_020271</name>
</gene>
<protein>
    <submittedName>
        <fullName evidence="2">Uncharacterized protein</fullName>
    </submittedName>
</protein>
<evidence type="ECO:0000313" key="2">
    <source>
        <dbReference type="EMBL" id="KAL2326844.1"/>
    </source>
</evidence>
<dbReference type="AlphaFoldDB" id="A0ABD1LTJ6"/>
<name>A0ABD1LTJ6_9FABA</name>
<dbReference type="EMBL" id="JBGMDY010000007">
    <property type="protein sequence ID" value="KAL2326844.1"/>
    <property type="molecule type" value="Genomic_DNA"/>
</dbReference>
<sequence length="50" mass="5581">MQDKRHISHRAEVTIQLEVPKSTNVFLTGVSGNPDNSESDRKEIGLTNCK</sequence>
<comment type="caution">
    <text evidence="2">The sequence shown here is derived from an EMBL/GenBank/DDBJ whole genome shotgun (WGS) entry which is preliminary data.</text>
</comment>
<reference evidence="2 3" key="1">
    <citation type="submission" date="2024-08" db="EMBL/GenBank/DDBJ databases">
        <title>Insights into the chromosomal genome structure of Flemingia macrophylla.</title>
        <authorList>
            <person name="Ding Y."/>
            <person name="Zhao Y."/>
            <person name="Bi W."/>
            <person name="Wu M."/>
            <person name="Zhao G."/>
            <person name="Gong Y."/>
            <person name="Li W."/>
            <person name="Zhang P."/>
        </authorList>
    </citation>
    <scope>NUCLEOTIDE SEQUENCE [LARGE SCALE GENOMIC DNA]</scope>
    <source>
        <strain evidence="2">DYQJB</strain>
        <tissue evidence="2">Leaf</tissue>
    </source>
</reference>
<evidence type="ECO:0000313" key="3">
    <source>
        <dbReference type="Proteomes" id="UP001603857"/>
    </source>
</evidence>
<evidence type="ECO:0000256" key="1">
    <source>
        <dbReference type="SAM" id="MobiDB-lite"/>
    </source>
</evidence>
<proteinExistence type="predicted"/>
<organism evidence="2 3">
    <name type="scientific">Flemingia macrophylla</name>
    <dbReference type="NCBI Taxonomy" id="520843"/>
    <lineage>
        <taxon>Eukaryota</taxon>
        <taxon>Viridiplantae</taxon>
        <taxon>Streptophyta</taxon>
        <taxon>Embryophyta</taxon>
        <taxon>Tracheophyta</taxon>
        <taxon>Spermatophyta</taxon>
        <taxon>Magnoliopsida</taxon>
        <taxon>eudicotyledons</taxon>
        <taxon>Gunneridae</taxon>
        <taxon>Pentapetalae</taxon>
        <taxon>rosids</taxon>
        <taxon>fabids</taxon>
        <taxon>Fabales</taxon>
        <taxon>Fabaceae</taxon>
        <taxon>Papilionoideae</taxon>
        <taxon>50 kb inversion clade</taxon>
        <taxon>NPAAA clade</taxon>
        <taxon>indigoferoid/millettioid clade</taxon>
        <taxon>Phaseoleae</taxon>
        <taxon>Flemingia</taxon>
    </lineage>
</organism>
<feature type="region of interest" description="Disordered" evidence="1">
    <location>
        <begin position="29"/>
        <end position="50"/>
    </location>
</feature>
<keyword evidence="3" id="KW-1185">Reference proteome</keyword>
<accession>A0ABD1LTJ6</accession>
<dbReference type="Proteomes" id="UP001603857">
    <property type="component" value="Unassembled WGS sequence"/>
</dbReference>